<dbReference type="PANTHER" id="PTHR30518:SF2">
    <property type="entry name" value="ENDOLYTIC MUREIN TRANSGLYCOSYLASE"/>
    <property type="match status" value="1"/>
</dbReference>
<reference evidence="8 9" key="2">
    <citation type="submission" date="2010-03" db="EMBL/GenBank/DDBJ databases">
        <authorList>
            <person name="Pajon A."/>
        </authorList>
    </citation>
    <scope>NUCLEOTIDE SEQUENCE [LARGE SCALE GENOMIC DNA]</scope>
    <source>
        <strain evidence="8 9">SGP1</strain>
    </source>
</reference>
<dbReference type="GO" id="GO:0009252">
    <property type="term" value="P:peptidoglycan biosynthetic process"/>
    <property type="evidence" value="ECO:0007669"/>
    <property type="project" value="UniProtKB-UniRule"/>
</dbReference>
<comment type="similarity">
    <text evidence="7">Belongs to the transglycosylase MltG family.</text>
</comment>
<keyword evidence="5 7" id="KW-0456">Lyase</keyword>
<keyword evidence="4 7" id="KW-0472">Membrane</keyword>
<dbReference type="NCBIfam" id="TIGR00247">
    <property type="entry name" value="endolytic transglycosylase MltG"/>
    <property type="match status" value="1"/>
</dbReference>
<dbReference type="PANTHER" id="PTHR30518">
    <property type="entry name" value="ENDOLYTIC MUREIN TRANSGLYCOSYLASE"/>
    <property type="match status" value="1"/>
</dbReference>
<evidence type="ECO:0000256" key="4">
    <source>
        <dbReference type="ARBA" id="ARBA00023136"/>
    </source>
</evidence>
<evidence type="ECO:0000313" key="8">
    <source>
        <dbReference type="EMBL" id="CBL28938.1"/>
    </source>
</evidence>
<dbReference type="Pfam" id="PF02618">
    <property type="entry name" value="YceG"/>
    <property type="match status" value="1"/>
</dbReference>
<evidence type="ECO:0000256" key="5">
    <source>
        <dbReference type="ARBA" id="ARBA00023239"/>
    </source>
</evidence>
<reference evidence="9" key="1">
    <citation type="submission" date="2010-03" db="EMBL/GenBank/DDBJ databases">
        <title>The genome sequence of Synergistetes sp. SGP1.</title>
        <authorList>
            <consortium name="metaHIT consortium -- http://www.metahit.eu/"/>
            <person name="Pajon A."/>
            <person name="Turner K."/>
            <person name="Parkhill J."/>
            <person name="Wade W."/>
            <person name="Vartoukian S."/>
        </authorList>
    </citation>
    <scope>NUCLEOTIDE SEQUENCE [LARGE SCALE GENOMIC DNA]</scope>
    <source>
        <strain evidence="9">SGP1</strain>
    </source>
</reference>
<evidence type="ECO:0000256" key="6">
    <source>
        <dbReference type="ARBA" id="ARBA00023316"/>
    </source>
</evidence>
<dbReference type="Proteomes" id="UP000008957">
    <property type="component" value="Chromosome"/>
</dbReference>
<proteinExistence type="inferred from homology"/>
<dbReference type="HAMAP" id="MF_02065">
    <property type="entry name" value="MltG"/>
    <property type="match status" value="1"/>
</dbReference>
<dbReference type="EMBL" id="FP929056">
    <property type="protein sequence ID" value="CBL28938.1"/>
    <property type="molecule type" value="Genomic_DNA"/>
</dbReference>
<feature type="site" description="Important for catalytic activity" evidence="7">
    <location>
        <position position="224"/>
    </location>
</feature>
<dbReference type="AlphaFoldDB" id="A0AB94IYZ1"/>
<keyword evidence="1 7" id="KW-1003">Cell membrane</keyword>
<sequence>MKRAVRKFLPALAVLLLCAGGAAFYFKVPGPLWERLLPVPEGEPVTVLVAPGTNARQIAQAFEDQGALEGSAGELARWMVHFGLDRRMQPGYYKVVRSAPWYVARQLREARPCLLRMTLIPGADAYSLREALSLDVASEGDALHQAVMDDANYPEAMRVKLPEDEPSRLAFLQPESYLVLERTPAELVRAASAQWWRRLGAAAARMTKQELHRAAVIASMVEREVLHDSEAPRVAGVIQRRLKDGMPLQIDATVVYAWKLQGRRLTRVLRSDLGVDSPYNTYRVSGLPPGPICVPGTAAWDAALSPEDGGDYYYVAGKDGYHYFAKTYAEHLRNVDRARSGL</sequence>
<evidence type="ECO:0000256" key="1">
    <source>
        <dbReference type="ARBA" id="ARBA00022475"/>
    </source>
</evidence>
<keyword evidence="3 7" id="KW-1133">Transmembrane helix</keyword>
<name>A0AB94IYZ1_9BACT</name>
<comment type="function">
    <text evidence="7">Functions as a peptidoglycan terminase that cleaves nascent peptidoglycan strands endolytically to terminate their elongation.</text>
</comment>
<dbReference type="Gene3D" id="3.30.160.60">
    <property type="entry name" value="Classic Zinc Finger"/>
    <property type="match status" value="1"/>
</dbReference>
<accession>A0AB94IYZ1</accession>
<organism evidence="8 9">
    <name type="scientific">Fretibacterium fastidiosum</name>
    <dbReference type="NCBI Taxonomy" id="651822"/>
    <lineage>
        <taxon>Bacteria</taxon>
        <taxon>Thermotogati</taxon>
        <taxon>Synergistota</taxon>
        <taxon>Synergistia</taxon>
        <taxon>Synergistales</taxon>
        <taxon>Aminobacteriaceae</taxon>
        <taxon>Fretibacterium</taxon>
    </lineage>
</organism>
<dbReference type="GO" id="GO:0008932">
    <property type="term" value="F:lytic endotransglycosylase activity"/>
    <property type="evidence" value="ECO:0007669"/>
    <property type="project" value="UniProtKB-UniRule"/>
</dbReference>
<keyword evidence="2 7" id="KW-0812">Transmembrane</keyword>
<keyword evidence="6 7" id="KW-0961">Cell wall biogenesis/degradation</keyword>
<dbReference type="GO" id="GO:0005886">
    <property type="term" value="C:plasma membrane"/>
    <property type="evidence" value="ECO:0007669"/>
    <property type="project" value="UniProtKB-UniRule"/>
</dbReference>
<keyword evidence="9" id="KW-1185">Reference proteome</keyword>
<dbReference type="EC" id="4.2.2.29" evidence="7"/>
<protein>
    <recommendedName>
        <fullName evidence="7">Endolytic murein transglycosylase</fullName>
        <ecNumber evidence="7">4.2.2.29</ecNumber>
    </recommendedName>
    <alternativeName>
        <fullName evidence="7">Peptidoglycan lytic transglycosylase</fullName>
    </alternativeName>
    <alternativeName>
        <fullName evidence="7">Peptidoglycan polymerization terminase</fullName>
    </alternativeName>
</protein>
<evidence type="ECO:0000313" key="9">
    <source>
        <dbReference type="Proteomes" id="UP000008957"/>
    </source>
</evidence>
<comment type="catalytic activity">
    <reaction evidence="7">
        <text>a peptidoglycan chain = a peptidoglycan chain with N-acetyl-1,6-anhydromuramyl-[peptide] at the reducing end + a peptidoglycan chain with N-acetylglucosamine at the non-reducing end.</text>
        <dbReference type="EC" id="4.2.2.29"/>
    </reaction>
</comment>
<gene>
    <name evidence="7" type="primary">mltG</name>
    <name evidence="8" type="ORF">SY1_22440</name>
</gene>
<dbReference type="InterPro" id="IPR003770">
    <property type="entry name" value="MLTG-like"/>
</dbReference>
<evidence type="ECO:0000256" key="7">
    <source>
        <dbReference type="HAMAP-Rule" id="MF_02065"/>
    </source>
</evidence>
<dbReference type="GO" id="GO:0071555">
    <property type="term" value="P:cell wall organization"/>
    <property type="evidence" value="ECO:0007669"/>
    <property type="project" value="UniProtKB-KW"/>
</dbReference>
<evidence type="ECO:0000256" key="2">
    <source>
        <dbReference type="ARBA" id="ARBA00022692"/>
    </source>
</evidence>
<dbReference type="KEGG" id="sbr:SY1_22440"/>
<dbReference type="RefSeq" id="WP_015557084.1">
    <property type="nucleotide sequence ID" value="NC_021038.1"/>
</dbReference>
<evidence type="ECO:0000256" key="3">
    <source>
        <dbReference type="ARBA" id="ARBA00022989"/>
    </source>
</evidence>